<dbReference type="Proteomes" id="UP000078544">
    <property type="component" value="Unassembled WGS sequence"/>
</dbReference>
<comment type="caution">
    <text evidence="3">The sequence shown here is derived from an EMBL/GenBank/DDBJ whole genome shotgun (WGS) entry which is preliminary data.</text>
</comment>
<feature type="domain" description="Pyrroloquinoline quinone-dependent pyranose dehydrogenase beta-propeller" evidence="2">
    <location>
        <begin position="30"/>
        <end position="421"/>
    </location>
</feature>
<feature type="chain" id="PRO_5007880473" evidence="1">
    <location>
        <begin position="19"/>
        <end position="423"/>
    </location>
</feature>
<reference evidence="3 4" key="1">
    <citation type="journal article" date="2016" name="Genome Biol. Evol.">
        <title>Divergent and convergent evolution of fungal pathogenicity.</title>
        <authorList>
            <person name="Shang Y."/>
            <person name="Xiao G."/>
            <person name="Zheng P."/>
            <person name="Cen K."/>
            <person name="Zhan S."/>
            <person name="Wang C."/>
        </authorList>
    </citation>
    <scope>NUCLEOTIDE SEQUENCE [LARGE SCALE GENOMIC DNA]</scope>
    <source>
        <strain evidence="3 4">RCEF 2490</strain>
    </source>
</reference>
<dbReference type="Pfam" id="PF22807">
    <property type="entry name" value="TrAA12"/>
    <property type="match status" value="1"/>
</dbReference>
<evidence type="ECO:0000256" key="1">
    <source>
        <dbReference type="SAM" id="SignalP"/>
    </source>
</evidence>
<keyword evidence="4" id="KW-1185">Reference proteome</keyword>
<evidence type="ECO:0000313" key="4">
    <source>
        <dbReference type="Proteomes" id="UP000078544"/>
    </source>
</evidence>
<feature type="signal peptide" evidence="1">
    <location>
        <begin position="1"/>
        <end position="18"/>
    </location>
</feature>
<dbReference type="Gene3D" id="2.120.10.30">
    <property type="entry name" value="TolB, C-terminal domain"/>
    <property type="match status" value="1"/>
</dbReference>
<dbReference type="InterPro" id="IPR011042">
    <property type="entry name" value="6-blade_b-propeller_TolB-like"/>
</dbReference>
<evidence type="ECO:0000313" key="3">
    <source>
        <dbReference type="EMBL" id="OAA32264.1"/>
    </source>
</evidence>
<sequence length="423" mass="45452">MLLIGACLIIFHAGLALAQCNGLTPKNSNPQAAPGVQYKVLANDLRQPRGLKFDTKGNLLVVERQAGIRRIVLSGTDVSNTCIQSGSPIVQDTKLNHGIELSSDGKILFASSSTDVFAYDYDADKGTASNPRSVINGMDQGGHPTRTLLIPRLNSNLLLVSRGSDPNLDMDTVRIESGKSQIRVFRLDQILEGSGPAPYSSGEVLGWGLRNSVGVGEDPTTGFIWSVENSLDQMARQGTDVHNNNPGEELNFHGLPVNVNNAVFGKNYGYPACVAIFDPSNIPNYPGGAKTGDQMISDQKFSFLTDQWCKDVTVTPAITFSSHTAPLDIKFIADGSAALVSFHGSWNRSPPAGYRLSRVAFSRGFPTASKSSVDAEQPLLWNADSTKCPQQCFRPVGLAFDGPGKRLFMTSDATGELWMVTGV</sequence>
<dbReference type="InterPro" id="IPR011041">
    <property type="entry name" value="Quinoprot_gluc/sorb_DH_b-prop"/>
</dbReference>
<dbReference type="STRING" id="1081109.A0A166UAD4"/>
<dbReference type="SUPFAM" id="SSF50952">
    <property type="entry name" value="Soluble quinoprotein glucose dehydrogenase"/>
    <property type="match status" value="1"/>
</dbReference>
<keyword evidence="1" id="KW-0732">Signal</keyword>
<evidence type="ECO:0000259" key="2">
    <source>
        <dbReference type="Pfam" id="PF22807"/>
    </source>
</evidence>
<dbReference type="EMBL" id="AZGY01000002">
    <property type="protein sequence ID" value="OAA32264.1"/>
    <property type="molecule type" value="Genomic_DNA"/>
</dbReference>
<dbReference type="OrthoDB" id="507128at2759"/>
<name>A0A166UAD4_9HYPO</name>
<dbReference type="InterPro" id="IPR054539">
    <property type="entry name" value="Beta-prop_PDH"/>
</dbReference>
<proteinExistence type="predicted"/>
<accession>A0A166UAD4</accession>
<gene>
    <name evidence="3" type="ORF">AAL_01596</name>
</gene>
<protein>
    <submittedName>
        <fullName evidence="3">NHL repeat-containing protein</fullName>
    </submittedName>
</protein>
<dbReference type="AlphaFoldDB" id="A0A166UAD4"/>
<organism evidence="3 4">
    <name type="scientific">Moelleriella libera RCEF 2490</name>
    <dbReference type="NCBI Taxonomy" id="1081109"/>
    <lineage>
        <taxon>Eukaryota</taxon>
        <taxon>Fungi</taxon>
        <taxon>Dikarya</taxon>
        <taxon>Ascomycota</taxon>
        <taxon>Pezizomycotina</taxon>
        <taxon>Sordariomycetes</taxon>
        <taxon>Hypocreomycetidae</taxon>
        <taxon>Hypocreales</taxon>
        <taxon>Clavicipitaceae</taxon>
        <taxon>Moelleriella</taxon>
    </lineage>
</organism>